<dbReference type="PANTHER" id="PTHR21299">
    <property type="entry name" value="CYTIDYLATE KINASE/PANTOATE-BETA-ALANINE LIGASE"/>
    <property type="match status" value="1"/>
</dbReference>
<keyword evidence="6 8" id="KW-0067">ATP-binding</keyword>
<feature type="binding site" evidence="8">
    <location>
        <position position="175"/>
    </location>
    <ligand>
        <name>ATP</name>
        <dbReference type="ChEBI" id="CHEBI:30616"/>
    </ligand>
</feature>
<comment type="function">
    <text evidence="8">Catalyzes the condensation of pantoate with beta-alanine in an ATP-dependent reaction via a pantoyl-adenylate intermediate.</text>
</comment>
<evidence type="ECO:0000256" key="2">
    <source>
        <dbReference type="ARBA" id="ARBA00009256"/>
    </source>
</evidence>
<accession>A0ABT9V2M9</accession>
<dbReference type="PANTHER" id="PTHR21299:SF1">
    <property type="entry name" value="PANTOATE--BETA-ALANINE LIGASE"/>
    <property type="match status" value="1"/>
</dbReference>
<feature type="binding site" evidence="8">
    <location>
        <position position="60"/>
    </location>
    <ligand>
        <name>(R)-pantoate</name>
        <dbReference type="ChEBI" id="CHEBI:15980"/>
    </ligand>
</feature>
<evidence type="ECO:0000256" key="6">
    <source>
        <dbReference type="ARBA" id="ARBA00022840"/>
    </source>
</evidence>
<feature type="binding site" evidence="8">
    <location>
        <begin position="183"/>
        <end position="186"/>
    </location>
    <ligand>
        <name>ATP</name>
        <dbReference type="ChEBI" id="CHEBI:30616"/>
    </ligand>
</feature>
<feature type="binding site" evidence="8">
    <location>
        <position position="152"/>
    </location>
    <ligand>
        <name>(R)-pantoate</name>
        <dbReference type="ChEBI" id="CHEBI:15980"/>
    </ligand>
</feature>
<feature type="active site" description="Proton donor" evidence="8">
    <location>
        <position position="36"/>
    </location>
</feature>
<dbReference type="Gene3D" id="3.40.50.620">
    <property type="entry name" value="HUPs"/>
    <property type="match status" value="1"/>
</dbReference>
<comment type="subcellular location">
    <subcellularLocation>
        <location evidence="8">Cytoplasm</location>
    </subcellularLocation>
</comment>
<protein>
    <recommendedName>
        <fullName evidence="8">Pantothenate synthetase</fullName>
        <shortName evidence="8">PS</shortName>
        <ecNumber evidence="8">6.3.2.1</ecNumber>
    </recommendedName>
    <alternativeName>
        <fullName evidence="8">Pantoate--beta-alanine ligase</fullName>
    </alternativeName>
    <alternativeName>
        <fullName evidence="8">Pantoate-activating enzyme</fullName>
    </alternativeName>
</protein>
<dbReference type="InterPro" id="IPR042176">
    <property type="entry name" value="Pantoate_ligase_C"/>
</dbReference>
<gene>
    <name evidence="8" type="primary">panC</name>
    <name evidence="9" type="ORF">J2S07_001498</name>
</gene>
<evidence type="ECO:0000256" key="8">
    <source>
        <dbReference type="HAMAP-Rule" id="MF_00158"/>
    </source>
</evidence>
<dbReference type="Pfam" id="PF02569">
    <property type="entry name" value="Pantoate_ligase"/>
    <property type="match status" value="1"/>
</dbReference>
<comment type="subunit">
    <text evidence="8">Homodimer.</text>
</comment>
<dbReference type="NCBIfam" id="TIGR00125">
    <property type="entry name" value="cyt_tran_rel"/>
    <property type="match status" value="1"/>
</dbReference>
<proteinExistence type="inferred from homology"/>
<dbReference type="HAMAP" id="MF_00158">
    <property type="entry name" value="PanC"/>
    <property type="match status" value="1"/>
</dbReference>
<keyword evidence="4 8" id="KW-0566">Pantothenate biosynthesis</keyword>
<keyword evidence="5 8" id="KW-0547">Nucleotide-binding</keyword>
<dbReference type="EC" id="6.3.2.1" evidence="8"/>
<comment type="pathway">
    <text evidence="1 8">Cofactor biosynthesis; (R)-pantothenate biosynthesis; (R)-pantothenate from (R)-pantoate and beta-alanine: step 1/1.</text>
</comment>
<dbReference type="CDD" id="cd00560">
    <property type="entry name" value="PanC"/>
    <property type="match status" value="1"/>
</dbReference>
<sequence length="281" mass="31621">MKTITTIKEMQAITAALKKKNTLGYVPTMGYLHEGHIQLIREARKANDIVVVSIFVNPLQFGPNEDFDSYPRDFERDGRICIEEGVDYIFYPSVEEMYPSPLSVKVLVQERTNVLCGESRPGHFDGVATVLTKLFHIIAPERVYMGMKDAQQVAVVSGLISDFHFPIELIPVATVREEDGLAKSSRNVHLSPEEREQAPILYQSLLQAKELTEAGETNPNAIISRMRNLIETKTSGTIDYIEIYSFPELRPIEKLEGKIIVALAVKFSKARLIDNLVLTVE</sequence>
<comment type="caution">
    <text evidence="9">The sequence shown here is derived from an EMBL/GenBank/DDBJ whole genome shotgun (WGS) entry which is preliminary data.</text>
</comment>
<dbReference type="InterPro" id="IPR004821">
    <property type="entry name" value="Cyt_trans-like"/>
</dbReference>
<comment type="miscellaneous">
    <text evidence="8">The reaction proceeds by a bi uni uni bi ping pong mechanism.</text>
</comment>
<evidence type="ECO:0000256" key="7">
    <source>
        <dbReference type="ARBA" id="ARBA00048258"/>
    </source>
</evidence>
<keyword evidence="10" id="KW-1185">Reference proteome</keyword>
<dbReference type="GO" id="GO:0004592">
    <property type="term" value="F:pantoate-beta-alanine ligase activity"/>
    <property type="evidence" value="ECO:0007669"/>
    <property type="project" value="UniProtKB-EC"/>
</dbReference>
<evidence type="ECO:0000313" key="10">
    <source>
        <dbReference type="Proteomes" id="UP001231362"/>
    </source>
</evidence>
<dbReference type="NCBIfam" id="TIGR00018">
    <property type="entry name" value="panC"/>
    <property type="match status" value="1"/>
</dbReference>
<evidence type="ECO:0000313" key="9">
    <source>
        <dbReference type="EMBL" id="MDQ0155194.1"/>
    </source>
</evidence>
<comment type="catalytic activity">
    <reaction evidence="7 8">
        <text>(R)-pantoate + beta-alanine + ATP = (R)-pantothenate + AMP + diphosphate + H(+)</text>
        <dbReference type="Rhea" id="RHEA:10912"/>
        <dbReference type="ChEBI" id="CHEBI:15378"/>
        <dbReference type="ChEBI" id="CHEBI:15980"/>
        <dbReference type="ChEBI" id="CHEBI:29032"/>
        <dbReference type="ChEBI" id="CHEBI:30616"/>
        <dbReference type="ChEBI" id="CHEBI:33019"/>
        <dbReference type="ChEBI" id="CHEBI:57966"/>
        <dbReference type="ChEBI" id="CHEBI:456215"/>
        <dbReference type="EC" id="6.3.2.1"/>
    </reaction>
</comment>
<evidence type="ECO:0000256" key="5">
    <source>
        <dbReference type="ARBA" id="ARBA00022741"/>
    </source>
</evidence>
<feature type="binding site" evidence="8">
    <location>
        <begin position="29"/>
        <end position="36"/>
    </location>
    <ligand>
        <name>ATP</name>
        <dbReference type="ChEBI" id="CHEBI:30616"/>
    </ligand>
</feature>
<dbReference type="SUPFAM" id="SSF52374">
    <property type="entry name" value="Nucleotidylyl transferase"/>
    <property type="match status" value="1"/>
</dbReference>
<reference evidence="9 10" key="1">
    <citation type="submission" date="2023-07" db="EMBL/GenBank/DDBJ databases">
        <title>Genomic Encyclopedia of Type Strains, Phase IV (KMG-IV): sequencing the most valuable type-strain genomes for metagenomic binning, comparative biology and taxonomic classification.</title>
        <authorList>
            <person name="Goeker M."/>
        </authorList>
    </citation>
    <scope>NUCLEOTIDE SEQUENCE [LARGE SCALE GENOMIC DNA]</scope>
    <source>
        <strain evidence="9 10">DSM 23948</strain>
    </source>
</reference>
<evidence type="ECO:0000256" key="4">
    <source>
        <dbReference type="ARBA" id="ARBA00022655"/>
    </source>
</evidence>
<feature type="binding site" evidence="8">
    <location>
        <position position="60"/>
    </location>
    <ligand>
        <name>beta-alanine</name>
        <dbReference type="ChEBI" id="CHEBI:57966"/>
    </ligand>
</feature>
<dbReference type="InterPro" id="IPR003721">
    <property type="entry name" value="Pantoate_ligase"/>
</dbReference>
<dbReference type="Gene3D" id="3.30.1300.10">
    <property type="entry name" value="Pantoate-beta-alanine ligase, C-terminal domain"/>
    <property type="match status" value="1"/>
</dbReference>
<name>A0ABT9V2M9_9BACL</name>
<dbReference type="RefSeq" id="WP_307149763.1">
    <property type="nucleotide sequence ID" value="NZ_JAUSTU010000005.1"/>
</dbReference>
<feature type="binding site" evidence="8">
    <location>
        <begin position="146"/>
        <end position="149"/>
    </location>
    <ligand>
        <name>ATP</name>
        <dbReference type="ChEBI" id="CHEBI:30616"/>
    </ligand>
</feature>
<keyword evidence="3 8" id="KW-0436">Ligase</keyword>
<evidence type="ECO:0000256" key="3">
    <source>
        <dbReference type="ARBA" id="ARBA00022598"/>
    </source>
</evidence>
<organism evidence="9 10">
    <name type="scientific">Anoxybacillus andreesenii</name>
    <dbReference type="NCBI Taxonomy" id="1325932"/>
    <lineage>
        <taxon>Bacteria</taxon>
        <taxon>Bacillati</taxon>
        <taxon>Bacillota</taxon>
        <taxon>Bacilli</taxon>
        <taxon>Bacillales</taxon>
        <taxon>Anoxybacillaceae</taxon>
        <taxon>Anoxybacillus</taxon>
    </lineage>
</organism>
<dbReference type="InterPro" id="IPR014729">
    <property type="entry name" value="Rossmann-like_a/b/a_fold"/>
</dbReference>
<comment type="similarity">
    <text evidence="2 8">Belongs to the pantothenate synthetase family.</text>
</comment>
<dbReference type="EMBL" id="JAUSTU010000005">
    <property type="protein sequence ID" value="MDQ0155194.1"/>
    <property type="molecule type" value="Genomic_DNA"/>
</dbReference>
<keyword evidence="8" id="KW-0963">Cytoplasm</keyword>
<dbReference type="Proteomes" id="UP001231362">
    <property type="component" value="Unassembled WGS sequence"/>
</dbReference>
<evidence type="ECO:0000256" key="1">
    <source>
        <dbReference type="ARBA" id="ARBA00004990"/>
    </source>
</evidence>